<protein>
    <submittedName>
        <fullName evidence="5">LacI family DNA-binding transcriptional regulator</fullName>
    </submittedName>
</protein>
<evidence type="ECO:0000256" key="1">
    <source>
        <dbReference type="ARBA" id="ARBA00023015"/>
    </source>
</evidence>
<reference evidence="5 6" key="1">
    <citation type="submission" date="2019-12" db="EMBL/GenBank/DDBJ databases">
        <title>Draft genome sequence of Pseudomonas otitidis recovered from a chicken carcass.</title>
        <authorList>
            <person name="Vieira T.R."/>
            <person name="Oliviera E.F.C."/>
            <person name="Silva N.M.V."/>
            <person name="Sambrano G.E."/>
            <person name="Cibulski S.P."/>
            <person name="Cardoso M.R.I."/>
        </authorList>
    </citation>
    <scope>NUCLEOTIDE SEQUENCE [LARGE SCALE GENOMIC DNA]</scope>
    <source>
        <strain evidence="5 6">25_K</strain>
    </source>
</reference>
<dbReference type="PANTHER" id="PTHR30146:SF109">
    <property type="entry name" value="HTH-TYPE TRANSCRIPTIONAL REGULATOR GALS"/>
    <property type="match status" value="1"/>
</dbReference>
<keyword evidence="2 5" id="KW-0238">DNA-binding</keyword>
<dbReference type="GO" id="GO:0003700">
    <property type="term" value="F:DNA-binding transcription factor activity"/>
    <property type="evidence" value="ECO:0007669"/>
    <property type="project" value="TreeGrafter"/>
</dbReference>
<sequence length="100" mass="11074">MSLTIKDVAKEAGVSIATVSKVINGKPSISEPTRLRVLDVIKKLNYHPNAQASNVARERSDNIIFLAVTEPLTAFHNPHMFESMCGAQNVVQEKNFNFSF</sequence>
<accession>A0A7X3HEJ1</accession>
<dbReference type="RefSeq" id="WP_160483516.1">
    <property type="nucleotide sequence ID" value="NZ_WTFN01000547.1"/>
</dbReference>
<dbReference type="SMART" id="SM00354">
    <property type="entry name" value="HTH_LACI"/>
    <property type="match status" value="1"/>
</dbReference>
<keyword evidence="1" id="KW-0805">Transcription regulation</keyword>
<keyword evidence="3" id="KW-0804">Transcription</keyword>
<name>A0A7X3HEJ1_9GAMM</name>
<dbReference type="CDD" id="cd01392">
    <property type="entry name" value="HTH_LacI"/>
    <property type="match status" value="1"/>
</dbReference>
<proteinExistence type="predicted"/>
<dbReference type="PROSITE" id="PS50932">
    <property type="entry name" value="HTH_LACI_2"/>
    <property type="match status" value="1"/>
</dbReference>
<gene>
    <name evidence="5" type="ORF">GO594_31570</name>
</gene>
<dbReference type="AlphaFoldDB" id="A0A7X3HEJ1"/>
<comment type="caution">
    <text evidence="5">The sequence shown here is derived from an EMBL/GenBank/DDBJ whole genome shotgun (WGS) entry which is preliminary data.</text>
</comment>
<dbReference type="InterPro" id="IPR010982">
    <property type="entry name" value="Lambda_DNA-bd_dom_sf"/>
</dbReference>
<feature type="domain" description="HTH lacI-type" evidence="4">
    <location>
        <begin position="3"/>
        <end position="57"/>
    </location>
</feature>
<evidence type="ECO:0000313" key="6">
    <source>
        <dbReference type="Proteomes" id="UP000461288"/>
    </source>
</evidence>
<evidence type="ECO:0000313" key="5">
    <source>
        <dbReference type="EMBL" id="MWK60512.1"/>
    </source>
</evidence>
<dbReference type="Proteomes" id="UP000461288">
    <property type="component" value="Unassembled WGS sequence"/>
</dbReference>
<dbReference type="EMBL" id="WTFN01000547">
    <property type="protein sequence ID" value="MWK60512.1"/>
    <property type="molecule type" value="Genomic_DNA"/>
</dbReference>
<dbReference type="Gene3D" id="1.10.260.40">
    <property type="entry name" value="lambda repressor-like DNA-binding domains"/>
    <property type="match status" value="1"/>
</dbReference>
<dbReference type="PROSITE" id="PS00356">
    <property type="entry name" value="HTH_LACI_1"/>
    <property type="match status" value="1"/>
</dbReference>
<evidence type="ECO:0000259" key="4">
    <source>
        <dbReference type="PROSITE" id="PS50932"/>
    </source>
</evidence>
<dbReference type="Pfam" id="PF00356">
    <property type="entry name" value="LacI"/>
    <property type="match status" value="1"/>
</dbReference>
<dbReference type="PRINTS" id="PR00036">
    <property type="entry name" value="HTHLACI"/>
</dbReference>
<evidence type="ECO:0000256" key="3">
    <source>
        <dbReference type="ARBA" id="ARBA00023163"/>
    </source>
</evidence>
<feature type="non-terminal residue" evidence="5">
    <location>
        <position position="100"/>
    </location>
</feature>
<organism evidence="5 6">
    <name type="scientific">Metapseudomonas otitidis</name>
    <dbReference type="NCBI Taxonomy" id="319939"/>
    <lineage>
        <taxon>Bacteria</taxon>
        <taxon>Pseudomonadati</taxon>
        <taxon>Pseudomonadota</taxon>
        <taxon>Gammaproteobacteria</taxon>
        <taxon>Pseudomonadales</taxon>
        <taxon>Pseudomonadaceae</taxon>
        <taxon>Metapseudomonas</taxon>
    </lineage>
</organism>
<evidence type="ECO:0000256" key="2">
    <source>
        <dbReference type="ARBA" id="ARBA00023125"/>
    </source>
</evidence>
<dbReference type="GO" id="GO:0000976">
    <property type="term" value="F:transcription cis-regulatory region binding"/>
    <property type="evidence" value="ECO:0007669"/>
    <property type="project" value="TreeGrafter"/>
</dbReference>
<dbReference type="InterPro" id="IPR000843">
    <property type="entry name" value="HTH_LacI"/>
</dbReference>
<dbReference type="SUPFAM" id="SSF47413">
    <property type="entry name" value="lambda repressor-like DNA-binding domains"/>
    <property type="match status" value="1"/>
</dbReference>
<dbReference type="PANTHER" id="PTHR30146">
    <property type="entry name" value="LACI-RELATED TRANSCRIPTIONAL REPRESSOR"/>
    <property type="match status" value="1"/>
</dbReference>